<dbReference type="InterPro" id="IPR035906">
    <property type="entry name" value="MetI-like_sf"/>
</dbReference>
<feature type="domain" description="ABC transmembrane type-1" evidence="8">
    <location>
        <begin position="97"/>
        <end position="315"/>
    </location>
</feature>
<accession>A0ABP8JPA9</accession>
<reference evidence="10" key="1">
    <citation type="journal article" date="2019" name="Int. J. Syst. Evol. Microbiol.">
        <title>The Global Catalogue of Microorganisms (GCM) 10K type strain sequencing project: providing services to taxonomists for standard genome sequencing and annotation.</title>
        <authorList>
            <consortium name="The Broad Institute Genomics Platform"/>
            <consortium name="The Broad Institute Genome Sequencing Center for Infectious Disease"/>
            <person name="Wu L."/>
            <person name="Ma J."/>
        </authorList>
    </citation>
    <scope>NUCLEOTIDE SEQUENCE [LARGE SCALE GENOMIC DNA]</scope>
    <source>
        <strain evidence="10">JCM 17688</strain>
    </source>
</reference>
<feature type="transmembrane region" description="Helical" evidence="7">
    <location>
        <begin position="144"/>
        <end position="175"/>
    </location>
</feature>
<evidence type="ECO:0000313" key="9">
    <source>
        <dbReference type="EMBL" id="GAA4394076.1"/>
    </source>
</evidence>
<evidence type="ECO:0000256" key="2">
    <source>
        <dbReference type="ARBA" id="ARBA00022448"/>
    </source>
</evidence>
<evidence type="ECO:0000256" key="6">
    <source>
        <dbReference type="ARBA" id="ARBA00023136"/>
    </source>
</evidence>
<dbReference type="CDD" id="cd06261">
    <property type="entry name" value="TM_PBP2"/>
    <property type="match status" value="1"/>
</dbReference>
<feature type="transmembrane region" description="Helical" evidence="7">
    <location>
        <begin position="250"/>
        <end position="276"/>
    </location>
</feature>
<feature type="transmembrane region" description="Helical" evidence="7">
    <location>
        <begin position="296"/>
        <end position="322"/>
    </location>
</feature>
<feature type="transmembrane region" description="Helical" evidence="7">
    <location>
        <begin position="101"/>
        <end position="123"/>
    </location>
</feature>
<dbReference type="Pfam" id="PF00528">
    <property type="entry name" value="BPD_transp_1"/>
    <property type="match status" value="1"/>
</dbReference>
<evidence type="ECO:0000256" key="7">
    <source>
        <dbReference type="RuleBase" id="RU363032"/>
    </source>
</evidence>
<sequence length="329" mass="33335">MAGLAWLSRRVAGAALTLLLASIVIFGVLHVIPGDPAAALAGPDASPATLAALRHQLGVDRPLVEQYLSWLGGAATGHLGRSYVIGGEIGTLLREGSVNTLALGVTALVIAIAASAALALLAVGASPAAAPARERWPARCLHAAVGAFEVVGIAVPPFVTGVILVELFAVVWPVLPAGGTPPGGYLAAPGISLQYLLLPAVCLAMPAAATLTRFFSEALRTEWAMPYVLTARAAGVPTHRILVRGAARNALPATVTVLGIQTGQLLGSAVLVEAIFAWPGLGQLLAQGIGARDYPVVQATLLVAVAVFIGVQLLTDAATAALDPTRRGG</sequence>
<keyword evidence="10" id="KW-1185">Reference proteome</keyword>
<name>A0ABP8JPA9_9ACTN</name>
<dbReference type="EMBL" id="BAABFR010000036">
    <property type="protein sequence ID" value="GAA4394076.1"/>
    <property type="molecule type" value="Genomic_DNA"/>
</dbReference>
<keyword evidence="6 7" id="KW-0472">Membrane</keyword>
<keyword evidence="3" id="KW-1003">Cell membrane</keyword>
<keyword evidence="2 7" id="KW-0813">Transport</keyword>
<gene>
    <name evidence="9" type="ORF">GCM10023147_25470</name>
</gene>
<organism evidence="9 10">
    <name type="scientific">Tsukamurella soli</name>
    <dbReference type="NCBI Taxonomy" id="644556"/>
    <lineage>
        <taxon>Bacteria</taxon>
        <taxon>Bacillati</taxon>
        <taxon>Actinomycetota</taxon>
        <taxon>Actinomycetes</taxon>
        <taxon>Mycobacteriales</taxon>
        <taxon>Tsukamurellaceae</taxon>
        <taxon>Tsukamurella</taxon>
    </lineage>
</organism>
<protein>
    <submittedName>
        <fullName evidence="9">ABC transporter permease</fullName>
    </submittedName>
</protein>
<dbReference type="Pfam" id="PF19300">
    <property type="entry name" value="BPD_transp_1_N"/>
    <property type="match status" value="1"/>
</dbReference>
<dbReference type="SUPFAM" id="SSF161098">
    <property type="entry name" value="MetI-like"/>
    <property type="match status" value="1"/>
</dbReference>
<dbReference type="PANTHER" id="PTHR43163">
    <property type="entry name" value="DIPEPTIDE TRANSPORT SYSTEM PERMEASE PROTEIN DPPB-RELATED"/>
    <property type="match status" value="1"/>
</dbReference>
<comment type="similarity">
    <text evidence="7">Belongs to the binding-protein-dependent transport system permease family.</text>
</comment>
<dbReference type="InterPro" id="IPR045621">
    <property type="entry name" value="BPD_transp_1_N"/>
</dbReference>
<evidence type="ECO:0000256" key="3">
    <source>
        <dbReference type="ARBA" id="ARBA00022475"/>
    </source>
</evidence>
<evidence type="ECO:0000256" key="5">
    <source>
        <dbReference type="ARBA" id="ARBA00022989"/>
    </source>
</evidence>
<comment type="subcellular location">
    <subcellularLocation>
        <location evidence="1 7">Cell membrane</location>
        <topology evidence="1 7">Multi-pass membrane protein</topology>
    </subcellularLocation>
</comment>
<evidence type="ECO:0000259" key="8">
    <source>
        <dbReference type="PROSITE" id="PS50928"/>
    </source>
</evidence>
<keyword evidence="5 7" id="KW-1133">Transmembrane helix</keyword>
<proteinExistence type="inferred from homology"/>
<comment type="caution">
    <text evidence="9">The sequence shown here is derived from an EMBL/GenBank/DDBJ whole genome shotgun (WGS) entry which is preliminary data.</text>
</comment>
<evidence type="ECO:0000256" key="4">
    <source>
        <dbReference type="ARBA" id="ARBA00022692"/>
    </source>
</evidence>
<dbReference type="PROSITE" id="PS50928">
    <property type="entry name" value="ABC_TM1"/>
    <property type="match status" value="1"/>
</dbReference>
<dbReference type="Gene3D" id="1.10.3720.10">
    <property type="entry name" value="MetI-like"/>
    <property type="match status" value="1"/>
</dbReference>
<dbReference type="PANTHER" id="PTHR43163:SF6">
    <property type="entry name" value="DIPEPTIDE TRANSPORT SYSTEM PERMEASE PROTEIN DPPB-RELATED"/>
    <property type="match status" value="1"/>
</dbReference>
<dbReference type="Proteomes" id="UP001500635">
    <property type="component" value="Unassembled WGS sequence"/>
</dbReference>
<evidence type="ECO:0000256" key="1">
    <source>
        <dbReference type="ARBA" id="ARBA00004651"/>
    </source>
</evidence>
<dbReference type="InterPro" id="IPR000515">
    <property type="entry name" value="MetI-like"/>
</dbReference>
<evidence type="ECO:0000313" key="10">
    <source>
        <dbReference type="Proteomes" id="UP001500635"/>
    </source>
</evidence>
<feature type="transmembrane region" description="Helical" evidence="7">
    <location>
        <begin position="195"/>
        <end position="215"/>
    </location>
</feature>
<keyword evidence="4 7" id="KW-0812">Transmembrane</keyword>